<protein>
    <submittedName>
        <fullName evidence="2">Uncharacterized protein</fullName>
    </submittedName>
</protein>
<accession>A0A3N9WL03</accession>
<evidence type="ECO:0000313" key="2">
    <source>
        <dbReference type="EMBL" id="RQX01622.1"/>
    </source>
</evidence>
<feature type="region of interest" description="Disordered" evidence="1">
    <location>
        <begin position="125"/>
        <end position="145"/>
    </location>
</feature>
<reference evidence="2 3" key="1">
    <citation type="submission" date="2018-05" db="EMBL/GenBank/DDBJ databases">
        <title>Micromonospora from Atacama Desert.</title>
        <authorList>
            <person name="Carro L."/>
            <person name="Goodfellow M."/>
            <person name="Klenk H.-P."/>
        </authorList>
    </citation>
    <scope>NUCLEOTIDE SEQUENCE [LARGE SCALE GENOMIC DNA]</scope>
    <source>
        <strain evidence="2 3">LB32</strain>
    </source>
</reference>
<organism evidence="2 3">
    <name type="scientific">Micromonospora arida</name>
    <dbReference type="NCBI Taxonomy" id="2203715"/>
    <lineage>
        <taxon>Bacteria</taxon>
        <taxon>Bacillati</taxon>
        <taxon>Actinomycetota</taxon>
        <taxon>Actinomycetes</taxon>
        <taxon>Micromonosporales</taxon>
        <taxon>Micromonosporaceae</taxon>
        <taxon>Micromonospora</taxon>
    </lineage>
</organism>
<evidence type="ECO:0000313" key="3">
    <source>
        <dbReference type="Proteomes" id="UP000266889"/>
    </source>
</evidence>
<evidence type="ECO:0000256" key="1">
    <source>
        <dbReference type="SAM" id="MobiDB-lite"/>
    </source>
</evidence>
<keyword evidence="3" id="KW-1185">Reference proteome</keyword>
<dbReference type="OrthoDB" id="4846903at2"/>
<gene>
    <name evidence="2" type="ORF">DLJ58_32370</name>
</gene>
<dbReference type="EMBL" id="QGSY01000330">
    <property type="protein sequence ID" value="RQX01622.1"/>
    <property type="molecule type" value="Genomic_DNA"/>
</dbReference>
<comment type="caution">
    <text evidence="2">The sequence shown here is derived from an EMBL/GenBank/DDBJ whole genome shotgun (WGS) entry which is preliminary data.</text>
</comment>
<dbReference type="Proteomes" id="UP000266889">
    <property type="component" value="Unassembled WGS sequence"/>
</dbReference>
<proteinExistence type="predicted"/>
<dbReference type="AlphaFoldDB" id="A0A3N9WL03"/>
<name>A0A3N9WL03_9ACTN</name>
<dbReference type="RefSeq" id="WP_124862541.1">
    <property type="nucleotide sequence ID" value="NZ_JBEXIG010000001.1"/>
</dbReference>
<sequence>MKALVTDGQLLDTLATAHQTGLVPTTVVGAPASYVSSRVAAWRLLHDIPYAYLVPDATMLPAESIRFFHVDPAWLDALTEAALGLGADPPTWQTRAPRVLPATRRAVLGSMRQVRDVRRGRIVVGDGPSDLPWPPPAGQPDEPVEDPPVTGFLLRSALVSRWHGLQVRAWTTAAVPSGADPAEHAAEHPERVVPILRLERLSPGVLIALFGGVPRLVWLEEPHHGVQLGVDVAAAVPHLPAGPRTESGREIQRLHSVAVRDEEGQPTGQVVSVPMRAGARPGVVDVKELAAALDAARPLPAPRGGAGMSLALLQPPARQRFAGGAR</sequence>